<dbReference type="PANTHER" id="PTHR24412:SF466">
    <property type="entry name" value="RING CANAL KELCH PROTEIN"/>
    <property type="match status" value="1"/>
</dbReference>
<dbReference type="InterPro" id="IPR000210">
    <property type="entry name" value="BTB/POZ_dom"/>
</dbReference>
<sequence length="922" mass="100203">MEPRGGDQDCSPSLDRRHRRIVRSRRQTDEFLLPRHSTSVASYSPATHAVPPSGHFYQHHQSALRSQSQPPSTEPNTSPACDRRGGSVFVGDLFQANTESTTHVAAESPPRTIVTSPSSSATSISSSFQRLRTSPRSGSSTNLTTSPHPVGAAASLSPRHRSVSAANSDSHLSRPFATATAASLEDGGRGEETEDGDTDTTTVVMSEFPLLPTPSGERTAAAGSCLLRRHPPQTAPTVFLSTTGVESSDRQAVETSPPSPSSPIVLRLRPEESGTVDGSLAVDSAANQEPESDHDFFQSECDRPPFHSADQACRALQKLNELRKQRLLCDVILKAGNVEVPAHKNVLAASSPYFYAMFTSAMAERCAPVVNIGNVDGAALAQLIDFIYTAEVVVTEETVQTLLPAANLLQLNSVREACCEFLQCQLHPSNCLGIQRFADMHDCSELLLYSRRFTEQHFGEVLEQGDEFINLSKDQLIQLIANDHIRVAEEQVFEAVLRWIRHRPETRQADAAEVCSHVRFALLPRDYLVRLSQSDAFLFQNPWCKDYLLEAMGYHLLPWEHKRRVTSERMKPRTPVGLPKTLIVLGGQAPKAIRSVEWYDFRTDSWTSAAAATVGSSNSPAGTLVVPTGSGQVRPLKAPNATPPSPNRARFPPGPSVPAPTPMIADLPSRRCRCGVAVVGGLLYVIGGFNGALRVRSVDIYDPVRKAWRFGPNMEYRRSTLGVAVLDGIIYAVGGFDGTKGFSSVEAFDPWVGSWRCVASMAVCRSSVGVGVLNGKLYAVGGYDGTARRCLASVECYDPSADKWSPVADMNHRRSGPAVAEMGGRLYAVGGHDGLLVRNSVEYYEPEAGIWCSVADMHFCRRNAGLVAHNGLLYVVGGDDGSSNLASMETYDPHVNTWSLLPSQMHTGRCYAAVTVYDWNVV</sequence>
<feature type="compositionally biased region" description="Low complexity" evidence="3">
    <location>
        <begin position="116"/>
        <end position="127"/>
    </location>
</feature>
<dbReference type="Gene3D" id="1.25.40.420">
    <property type="match status" value="1"/>
</dbReference>
<dbReference type="PRINTS" id="PR00501">
    <property type="entry name" value="KELCHREPEAT"/>
</dbReference>
<protein>
    <recommendedName>
        <fullName evidence="4">BTB domain-containing protein</fullName>
    </recommendedName>
</protein>
<dbReference type="Gene3D" id="3.30.710.10">
    <property type="entry name" value="Potassium Channel Kv1.1, Chain A"/>
    <property type="match status" value="1"/>
</dbReference>
<feature type="region of interest" description="Disordered" evidence="3">
    <location>
        <begin position="628"/>
        <end position="656"/>
    </location>
</feature>
<evidence type="ECO:0000256" key="3">
    <source>
        <dbReference type="SAM" id="MobiDB-lite"/>
    </source>
</evidence>
<dbReference type="InterPro" id="IPR006652">
    <property type="entry name" value="Kelch_1"/>
</dbReference>
<dbReference type="UniPathway" id="UPA00143"/>
<name>A0A0X3P294_SCHSO</name>
<organism evidence="5">
    <name type="scientific">Schistocephalus solidus</name>
    <name type="common">Tapeworm</name>
    <dbReference type="NCBI Taxonomy" id="70667"/>
    <lineage>
        <taxon>Eukaryota</taxon>
        <taxon>Metazoa</taxon>
        <taxon>Spiralia</taxon>
        <taxon>Lophotrochozoa</taxon>
        <taxon>Platyhelminthes</taxon>
        <taxon>Cestoda</taxon>
        <taxon>Eucestoda</taxon>
        <taxon>Diphyllobothriidea</taxon>
        <taxon>Diphyllobothriidae</taxon>
        <taxon>Schistocephalus</taxon>
    </lineage>
</organism>
<feature type="compositionally biased region" description="Pro residues" evidence="3">
    <location>
        <begin position="641"/>
        <end position="656"/>
    </location>
</feature>
<accession>A0A0X3P294</accession>
<dbReference type="InterPro" id="IPR011043">
    <property type="entry name" value="Gal_Oxase/kelch_b-propeller"/>
</dbReference>
<dbReference type="Gene3D" id="2.120.10.80">
    <property type="entry name" value="Kelch-type beta propeller"/>
    <property type="match status" value="1"/>
</dbReference>
<keyword evidence="2" id="KW-0677">Repeat</keyword>
<dbReference type="Pfam" id="PF00651">
    <property type="entry name" value="BTB"/>
    <property type="match status" value="1"/>
</dbReference>
<evidence type="ECO:0000259" key="4">
    <source>
        <dbReference type="PROSITE" id="PS50097"/>
    </source>
</evidence>
<dbReference type="SUPFAM" id="SSF50965">
    <property type="entry name" value="Galactose oxidase, central domain"/>
    <property type="match status" value="1"/>
</dbReference>
<dbReference type="Pfam" id="PF01344">
    <property type="entry name" value="Kelch_1"/>
    <property type="match status" value="6"/>
</dbReference>
<feature type="compositionally biased region" description="Basic residues" evidence="3">
    <location>
        <begin position="16"/>
        <end position="25"/>
    </location>
</feature>
<dbReference type="SMART" id="SM00225">
    <property type="entry name" value="BTB"/>
    <property type="match status" value="1"/>
</dbReference>
<feature type="compositionally biased region" description="Polar residues" evidence="3">
    <location>
        <begin position="128"/>
        <end position="147"/>
    </location>
</feature>
<feature type="compositionally biased region" description="Polar residues" evidence="3">
    <location>
        <begin position="59"/>
        <end position="79"/>
    </location>
</feature>
<feature type="region of interest" description="Disordered" evidence="3">
    <location>
        <begin position="1"/>
        <end position="86"/>
    </location>
</feature>
<dbReference type="AlphaFoldDB" id="A0A0X3P294"/>
<dbReference type="FunFam" id="1.25.40.420:FF:000001">
    <property type="entry name" value="Kelch-like family member 12"/>
    <property type="match status" value="1"/>
</dbReference>
<dbReference type="Pfam" id="PF07707">
    <property type="entry name" value="BACK"/>
    <property type="match status" value="1"/>
</dbReference>
<feature type="region of interest" description="Disordered" evidence="3">
    <location>
        <begin position="100"/>
        <end position="175"/>
    </location>
</feature>
<dbReference type="GO" id="GO:0016567">
    <property type="term" value="P:protein ubiquitination"/>
    <property type="evidence" value="ECO:0007669"/>
    <property type="project" value="UniProtKB-UniPathway"/>
</dbReference>
<evidence type="ECO:0000256" key="1">
    <source>
        <dbReference type="ARBA" id="ARBA00022441"/>
    </source>
</evidence>
<dbReference type="InterPro" id="IPR011333">
    <property type="entry name" value="SKP1/BTB/POZ_sf"/>
</dbReference>
<keyword evidence="1" id="KW-0880">Kelch repeat</keyword>
<feature type="domain" description="BTB" evidence="4">
    <location>
        <begin position="329"/>
        <end position="396"/>
    </location>
</feature>
<dbReference type="PANTHER" id="PTHR24412">
    <property type="entry name" value="KELCH PROTEIN"/>
    <property type="match status" value="1"/>
</dbReference>
<evidence type="ECO:0000256" key="2">
    <source>
        <dbReference type="ARBA" id="ARBA00022737"/>
    </source>
</evidence>
<reference evidence="5" key="1">
    <citation type="submission" date="2016-01" db="EMBL/GenBank/DDBJ databases">
        <title>Reference transcriptome for the parasite Schistocephalus solidus: insights into the molecular evolution of parasitism.</title>
        <authorList>
            <person name="Hebert F.O."/>
            <person name="Grambauer S."/>
            <person name="Barber I."/>
            <person name="Landry C.R."/>
            <person name="Aubin-Horth N."/>
        </authorList>
    </citation>
    <scope>NUCLEOTIDE SEQUENCE</scope>
</reference>
<feature type="region of interest" description="Disordered" evidence="3">
    <location>
        <begin position="244"/>
        <end position="263"/>
    </location>
</feature>
<feature type="region of interest" description="Disordered" evidence="3">
    <location>
        <begin position="180"/>
        <end position="199"/>
    </location>
</feature>
<dbReference type="InterPro" id="IPR011705">
    <property type="entry name" value="BACK"/>
</dbReference>
<dbReference type="SMART" id="SM00875">
    <property type="entry name" value="BACK"/>
    <property type="match status" value="1"/>
</dbReference>
<evidence type="ECO:0000313" key="5">
    <source>
        <dbReference type="EMBL" id="JAP41256.1"/>
    </source>
</evidence>
<gene>
    <name evidence="5" type="ORF">TR140035</name>
</gene>
<feature type="compositionally biased region" description="Polar residues" evidence="3">
    <location>
        <begin position="36"/>
        <end position="45"/>
    </location>
</feature>
<dbReference type="EMBL" id="GEEE01021969">
    <property type="protein sequence ID" value="JAP41256.1"/>
    <property type="molecule type" value="Transcribed_RNA"/>
</dbReference>
<dbReference type="FunFam" id="3.30.710.10:FF:000001">
    <property type="entry name" value="Kelch-like family member 20"/>
    <property type="match status" value="1"/>
</dbReference>
<dbReference type="SMART" id="SM00612">
    <property type="entry name" value="Kelch"/>
    <property type="match status" value="6"/>
</dbReference>
<dbReference type="InterPro" id="IPR015915">
    <property type="entry name" value="Kelch-typ_b-propeller"/>
</dbReference>
<dbReference type="PROSITE" id="PS50097">
    <property type="entry name" value="BTB"/>
    <property type="match status" value="1"/>
</dbReference>
<proteinExistence type="predicted"/>
<dbReference type="SUPFAM" id="SSF54695">
    <property type="entry name" value="POZ domain"/>
    <property type="match status" value="1"/>
</dbReference>